<sequence length="110" mass="12578">MAPTMQARAIRVLQLAVEEMRSVGSSDDFLSAQSLLTPRALQEPQAHQATPVHHATPAIPVIEQFHRYRPFTLDSGNDPLAAEEWLWTMKFFFSTLLVLKFRKYFVRSSC</sequence>
<dbReference type="AlphaFoldDB" id="A0ABD1TKD7"/>
<proteinExistence type="predicted"/>
<keyword evidence="2" id="KW-1185">Reference proteome</keyword>
<reference evidence="2" key="1">
    <citation type="submission" date="2024-07" db="EMBL/GenBank/DDBJ databases">
        <title>Two chromosome-level genome assemblies of Korean endemic species Abeliophyllum distichum and Forsythia ovata (Oleaceae).</title>
        <authorList>
            <person name="Jang H."/>
        </authorList>
    </citation>
    <scope>NUCLEOTIDE SEQUENCE [LARGE SCALE GENOMIC DNA]</scope>
</reference>
<dbReference type="Proteomes" id="UP001604336">
    <property type="component" value="Unassembled WGS sequence"/>
</dbReference>
<dbReference type="EMBL" id="JBFOLK010000005">
    <property type="protein sequence ID" value="KAL2513193.1"/>
    <property type="molecule type" value="Genomic_DNA"/>
</dbReference>
<evidence type="ECO:0000313" key="2">
    <source>
        <dbReference type="Proteomes" id="UP001604336"/>
    </source>
</evidence>
<organism evidence="1 2">
    <name type="scientific">Abeliophyllum distichum</name>
    <dbReference type="NCBI Taxonomy" id="126358"/>
    <lineage>
        <taxon>Eukaryota</taxon>
        <taxon>Viridiplantae</taxon>
        <taxon>Streptophyta</taxon>
        <taxon>Embryophyta</taxon>
        <taxon>Tracheophyta</taxon>
        <taxon>Spermatophyta</taxon>
        <taxon>Magnoliopsida</taxon>
        <taxon>eudicotyledons</taxon>
        <taxon>Gunneridae</taxon>
        <taxon>Pentapetalae</taxon>
        <taxon>asterids</taxon>
        <taxon>lamiids</taxon>
        <taxon>Lamiales</taxon>
        <taxon>Oleaceae</taxon>
        <taxon>Forsythieae</taxon>
        <taxon>Abeliophyllum</taxon>
    </lineage>
</organism>
<gene>
    <name evidence="1" type="ORF">Adt_18793</name>
</gene>
<accession>A0ABD1TKD7</accession>
<evidence type="ECO:0000313" key="1">
    <source>
        <dbReference type="EMBL" id="KAL2513193.1"/>
    </source>
</evidence>
<name>A0ABD1TKD7_9LAMI</name>
<protein>
    <submittedName>
        <fullName evidence="1">Uncharacterized protein</fullName>
    </submittedName>
</protein>
<comment type="caution">
    <text evidence="1">The sequence shown here is derived from an EMBL/GenBank/DDBJ whole genome shotgun (WGS) entry which is preliminary data.</text>
</comment>